<comment type="caution">
    <text evidence="3">The sequence shown here is derived from an EMBL/GenBank/DDBJ whole genome shotgun (WGS) entry which is preliminary data.</text>
</comment>
<keyword evidence="2" id="KW-0472">Membrane</keyword>
<sequence length="247" mass="28805">MLNQEALNFKAMNLFSFTTLQFLLTLIFPYNFELLLEFLANLTYTVDNLTFHSFVCRQNVEITKADIAQYIGLSTKGLMVCSFLTNDFDWSIVNRVLRNVAFYNHQPLISSLNRNARIIQHVLRTSIIPIGDYRVNMTLTLSFTTYLMMTNTKFDKADLIIDYIRYMTFVHLPSTCRKQNIALGHLIEYILQNKYQMTYPGEPDNLPIFYMDASFLIFFHRGQEPEEPIFDEEEGEDAPATAQARPR</sequence>
<reference evidence="3" key="1">
    <citation type="journal article" date="2022" name="Front. Genet.">
        <title>Chromosome-Scale Assembly of the Dendrobium nobile Genome Provides Insights Into the Molecular Mechanism of the Biosynthesis of the Medicinal Active Ingredient of Dendrobium.</title>
        <authorList>
            <person name="Xu Q."/>
            <person name="Niu S.-C."/>
            <person name="Li K.-L."/>
            <person name="Zheng P.-J."/>
            <person name="Zhang X.-J."/>
            <person name="Jia Y."/>
            <person name="Liu Y."/>
            <person name="Niu Y.-X."/>
            <person name="Yu L.-H."/>
            <person name="Chen D.-F."/>
            <person name="Zhang G.-Q."/>
        </authorList>
    </citation>
    <scope>NUCLEOTIDE SEQUENCE</scope>
    <source>
        <tissue evidence="3">Leaf</tissue>
    </source>
</reference>
<accession>A0A8T3A2M3</accession>
<dbReference type="AlphaFoldDB" id="A0A8T3A2M3"/>
<organism evidence="3 4">
    <name type="scientific">Dendrobium nobile</name>
    <name type="common">Orchid</name>
    <dbReference type="NCBI Taxonomy" id="94219"/>
    <lineage>
        <taxon>Eukaryota</taxon>
        <taxon>Viridiplantae</taxon>
        <taxon>Streptophyta</taxon>
        <taxon>Embryophyta</taxon>
        <taxon>Tracheophyta</taxon>
        <taxon>Spermatophyta</taxon>
        <taxon>Magnoliopsida</taxon>
        <taxon>Liliopsida</taxon>
        <taxon>Asparagales</taxon>
        <taxon>Orchidaceae</taxon>
        <taxon>Epidendroideae</taxon>
        <taxon>Malaxideae</taxon>
        <taxon>Dendrobiinae</taxon>
        <taxon>Dendrobium</taxon>
    </lineage>
</organism>
<evidence type="ECO:0000313" key="3">
    <source>
        <dbReference type="EMBL" id="KAI0488411.1"/>
    </source>
</evidence>
<evidence type="ECO:0000256" key="1">
    <source>
        <dbReference type="SAM" id="MobiDB-lite"/>
    </source>
</evidence>
<keyword evidence="2" id="KW-0812">Transmembrane</keyword>
<feature type="region of interest" description="Disordered" evidence="1">
    <location>
        <begin position="227"/>
        <end position="247"/>
    </location>
</feature>
<proteinExistence type="predicted"/>
<feature type="compositionally biased region" description="Acidic residues" evidence="1">
    <location>
        <begin position="227"/>
        <end position="237"/>
    </location>
</feature>
<dbReference type="EMBL" id="JAGYWB010000019">
    <property type="protein sequence ID" value="KAI0488411.1"/>
    <property type="molecule type" value="Genomic_DNA"/>
</dbReference>
<feature type="transmembrane region" description="Helical" evidence="2">
    <location>
        <begin position="12"/>
        <end position="32"/>
    </location>
</feature>
<keyword evidence="2" id="KW-1133">Transmembrane helix</keyword>
<dbReference type="Proteomes" id="UP000829196">
    <property type="component" value="Unassembled WGS sequence"/>
</dbReference>
<keyword evidence="4" id="KW-1185">Reference proteome</keyword>
<protein>
    <submittedName>
        <fullName evidence="3">Uncharacterized protein</fullName>
    </submittedName>
</protein>
<gene>
    <name evidence="3" type="ORF">KFK09_028242</name>
</gene>
<evidence type="ECO:0000313" key="4">
    <source>
        <dbReference type="Proteomes" id="UP000829196"/>
    </source>
</evidence>
<name>A0A8T3A2M3_DENNO</name>
<dbReference type="OrthoDB" id="10618079at2759"/>
<evidence type="ECO:0000256" key="2">
    <source>
        <dbReference type="SAM" id="Phobius"/>
    </source>
</evidence>